<keyword evidence="5 10" id="KW-0813">Transport</keyword>
<dbReference type="NCBIfam" id="TIGR00547">
    <property type="entry name" value="lolA"/>
    <property type="match status" value="1"/>
</dbReference>
<evidence type="ECO:0000313" key="12">
    <source>
        <dbReference type="Proteomes" id="UP001059934"/>
    </source>
</evidence>
<comment type="subunit">
    <text evidence="3 10">Monomer.</text>
</comment>
<sequence>MMRLLDKIALPFTLLLAVNSWSGGAPEDIQQLRDLLQPITSLSARFEQQITDGDGFELQVSEGLFQVSQPNRLRWVVEMPMPQQIIANGETLWIYDPDLEQVIIQPFNDDIAATPAILFSGDLSQLDDAYFVTQLGVGRFELKPEQGGSLFDSMTIAFDGSKPASIALTDTLGQTTSIRFSQLELNPVLSGDLFVFQAPDGVDVINNAN</sequence>
<gene>
    <name evidence="10 11" type="primary">lolA</name>
    <name evidence="11" type="ORF">NYF23_07985</name>
</gene>
<evidence type="ECO:0000256" key="10">
    <source>
        <dbReference type="HAMAP-Rule" id="MF_00240"/>
    </source>
</evidence>
<dbReference type="Gene3D" id="2.50.20.10">
    <property type="entry name" value="Lipoprotein localisation LolA/LolB/LppX"/>
    <property type="match status" value="1"/>
</dbReference>
<evidence type="ECO:0000256" key="3">
    <source>
        <dbReference type="ARBA" id="ARBA00011245"/>
    </source>
</evidence>
<dbReference type="InterPro" id="IPR018323">
    <property type="entry name" value="OM_lipoprot_carrier_LolA_Pbac"/>
</dbReference>
<dbReference type="CDD" id="cd16325">
    <property type="entry name" value="LolA"/>
    <property type="match status" value="1"/>
</dbReference>
<evidence type="ECO:0000256" key="8">
    <source>
        <dbReference type="ARBA" id="ARBA00022927"/>
    </source>
</evidence>
<comment type="function">
    <text evidence="10">Participates in the translocation of lipoproteins from the inner membrane to the outer membrane. Only forms a complex with a lipoprotein if the residue after the N-terminal Cys is not an aspartate (The Asp acts as a targeting signal to indicate that the lipoprotein should stay in the inner membrane).</text>
</comment>
<dbReference type="PANTHER" id="PTHR35869:SF1">
    <property type="entry name" value="OUTER-MEMBRANE LIPOPROTEIN CARRIER PROTEIN"/>
    <property type="match status" value="1"/>
</dbReference>
<protein>
    <recommendedName>
        <fullName evidence="4 10">Outer-membrane lipoprotein carrier protein</fullName>
    </recommendedName>
</protein>
<keyword evidence="12" id="KW-1185">Reference proteome</keyword>
<organism evidence="11 12">
    <name type="scientific">SAR92 clade bacterium H455</name>
    <dbReference type="NCBI Taxonomy" id="2974818"/>
    <lineage>
        <taxon>Bacteria</taxon>
        <taxon>Pseudomonadati</taxon>
        <taxon>Pseudomonadota</taxon>
        <taxon>Gammaproteobacteria</taxon>
        <taxon>Cellvibrionales</taxon>
        <taxon>Porticoccaceae</taxon>
        <taxon>SAR92 clade</taxon>
    </lineage>
</organism>
<dbReference type="Proteomes" id="UP001059934">
    <property type="component" value="Chromosome"/>
</dbReference>
<dbReference type="EMBL" id="CP103416">
    <property type="protein sequence ID" value="UVW33976.1"/>
    <property type="molecule type" value="Genomic_DNA"/>
</dbReference>
<dbReference type="HAMAP" id="MF_00240">
    <property type="entry name" value="LolA"/>
    <property type="match status" value="1"/>
</dbReference>
<evidence type="ECO:0000256" key="2">
    <source>
        <dbReference type="ARBA" id="ARBA00007615"/>
    </source>
</evidence>
<dbReference type="InterPro" id="IPR004564">
    <property type="entry name" value="OM_lipoprot_carrier_LolA-like"/>
</dbReference>
<accession>A0ABY5TN16</accession>
<proteinExistence type="inferred from homology"/>
<evidence type="ECO:0000256" key="9">
    <source>
        <dbReference type="ARBA" id="ARBA00023186"/>
    </source>
</evidence>
<evidence type="ECO:0000256" key="1">
    <source>
        <dbReference type="ARBA" id="ARBA00004418"/>
    </source>
</evidence>
<dbReference type="SUPFAM" id="SSF89392">
    <property type="entry name" value="Prokaryotic lipoproteins and lipoprotein localization factors"/>
    <property type="match status" value="1"/>
</dbReference>
<evidence type="ECO:0000313" key="11">
    <source>
        <dbReference type="EMBL" id="UVW33976.1"/>
    </source>
</evidence>
<evidence type="ECO:0000256" key="7">
    <source>
        <dbReference type="ARBA" id="ARBA00022764"/>
    </source>
</evidence>
<dbReference type="InterPro" id="IPR029046">
    <property type="entry name" value="LolA/LolB/LppX"/>
</dbReference>
<evidence type="ECO:0000256" key="4">
    <source>
        <dbReference type="ARBA" id="ARBA00014035"/>
    </source>
</evidence>
<name>A0ABY5TN16_9GAMM</name>
<keyword evidence="7 10" id="KW-0574">Periplasm</keyword>
<keyword evidence="9 10" id="KW-0143">Chaperone</keyword>
<reference evidence="11" key="1">
    <citation type="submission" date="2022-08" db="EMBL/GenBank/DDBJ databases">
        <title>Catabolic pathway analysis in culturable SAR92 clade bacteria reveals their overlooked roles in DMSP degradation in coastal seas.</title>
        <authorList>
            <person name="He X."/>
            <person name="Zhang X."/>
            <person name="Zhang Y."/>
        </authorList>
    </citation>
    <scope>NUCLEOTIDE SEQUENCE</scope>
    <source>
        <strain evidence="11">H455</strain>
    </source>
</reference>
<keyword evidence="6" id="KW-0732">Signal</keyword>
<comment type="subcellular location">
    <subcellularLocation>
        <location evidence="1 10">Periplasm</location>
    </subcellularLocation>
</comment>
<comment type="similarity">
    <text evidence="2 10">Belongs to the LolA family.</text>
</comment>
<keyword evidence="11" id="KW-0449">Lipoprotein</keyword>
<dbReference type="Pfam" id="PF03548">
    <property type="entry name" value="LolA"/>
    <property type="match status" value="1"/>
</dbReference>
<keyword evidence="8 10" id="KW-0653">Protein transport</keyword>
<evidence type="ECO:0000256" key="5">
    <source>
        <dbReference type="ARBA" id="ARBA00022448"/>
    </source>
</evidence>
<dbReference type="PANTHER" id="PTHR35869">
    <property type="entry name" value="OUTER-MEMBRANE LIPOPROTEIN CARRIER PROTEIN"/>
    <property type="match status" value="1"/>
</dbReference>
<evidence type="ECO:0000256" key="6">
    <source>
        <dbReference type="ARBA" id="ARBA00022729"/>
    </source>
</evidence>